<organism evidence="1">
    <name type="scientific">Mariniphaga anaerophila</name>
    <dbReference type="NCBI Taxonomy" id="1484053"/>
    <lineage>
        <taxon>Bacteria</taxon>
        <taxon>Pseudomonadati</taxon>
        <taxon>Bacteroidota</taxon>
        <taxon>Bacteroidia</taxon>
        <taxon>Marinilabiliales</taxon>
        <taxon>Prolixibacteraceae</taxon>
        <taxon>Mariniphaga</taxon>
    </lineage>
</organism>
<dbReference type="Proteomes" id="UP000886047">
    <property type="component" value="Unassembled WGS sequence"/>
</dbReference>
<sequence length="172" mass="18989">MKKIRITGRKIPTFWNKSLRLMKLTFLFLVVGLMQLSASVYSQSTKLSLDMRNAKVGEVLDAIEKQSEFRFAYSPGYIDLNRQVTVNIHDKTVDESLNVIFAGTDVEYGVFDRHILLYPESLKPGAEPVVSHATGAQQRTVSGRVSDETGQPLPGVTVVIKGTAQGTVTDSN</sequence>
<dbReference type="SUPFAM" id="SSF49464">
    <property type="entry name" value="Carboxypeptidase regulatory domain-like"/>
    <property type="match status" value="1"/>
</dbReference>
<reference evidence="1" key="1">
    <citation type="journal article" date="2020" name="mSystems">
        <title>Genome- and Community-Level Interaction Insights into Carbon Utilization and Element Cycling Functions of Hydrothermarchaeota in Hydrothermal Sediment.</title>
        <authorList>
            <person name="Zhou Z."/>
            <person name="Liu Y."/>
            <person name="Xu W."/>
            <person name="Pan J."/>
            <person name="Luo Z.H."/>
            <person name="Li M."/>
        </authorList>
    </citation>
    <scope>NUCLEOTIDE SEQUENCE [LARGE SCALE GENOMIC DNA]</scope>
    <source>
        <strain evidence="1">SpSt-1217</strain>
    </source>
</reference>
<gene>
    <name evidence="1" type="ORF">ENN90_09395</name>
</gene>
<dbReference type="EMBL" id="DSDK01000506">
    <property type="protein sequence ID" value="HDR51811.1"/>
    <property type="molecule type" value="Genomic_DNA"/>
</dbReference>
<accession>A0A831LWH7</accession>
<name>A0A831LWH7_9BACT</name>
<protein>
    <submittedName>
        <fullName evidence="1">SusC/RagA family TonB-linked outer membrane protein</fullName>
    </submittedName>
</protein>
<dbReference type="Pfam" id="PF13715">
    <property type="entry name" value="CarbopepD_reg_2"/>
    <property type="match status" value="1"/>
</dbReference>
<evidence type="ECO:0000313" key="1">
    <source>
        <dbReference type="EMBL" id="HDR51811.1"/>
    </source>
</evidence>
<comment type="caution">
    <text evidence="1">The sequence shown here is derived from an EMBL/GenBank/DDBJ whole genome shotgun (WGS) entry which is preliminary data.</text>
</comment>
<proteinExistence type="predicted"/>
<dbReference type="InterPro" id="IPR008969">
    <property type="entry name" value="CarboxyPept-like_regulatory"/>
</dbReference>
<dbReference type="Gene3D" id="2.60.40.1120">
    <property type="entry name" value="Carboxypeptidase-like, regulatory domain"/>
    <property type="match status" value="1"/>
</dbReference>
<feature type="non-terminal residue" evidence="1">
    <location>
        <position position="172"/>
    </location>
</feature>
<dbReference type="AlphaFoldDB" id="A0A831LWH7"/>